<accession>A0A1P8C778</accession>
<dbReference type="AlphaFoldDB" id="A0A1P8C778"/>
<proteinExistence type="predicted"/>
<gene>
    <name evidence="2" type="primary">ND4L</name>
</gene>
<sequence length="89" mass="9971">MITLFVSFIMSMILLLVLFSVFKWSKPLLVIVLLEGVVVLLLCVLFQWITGPVMLVILSFFVGEALVLLTSFFGVLRSSGSPYGSIFFY</sequence>
<organism evidence="2">
    <name type="scientific">Xiphinema rivesi</name>
    <dbReference type="NCBI Taxonomy" id="70223"/>
    <lineage>
        <taxon>Eukaryota</taxon>
        <taxon>Metazoa</taxon>
        <taxon>Ecdysozoa</taxon>
        <taxon>Nematoda</taxon>
        <taxon>Enoplea</taxon>
        <taxon>Dorylaimia</taxon>
        <taxon>Dorylaimida</taxon>
        <taxon>Dorylaimina</taxon>
        <taxon>Longidoroidea</taxon>
        <taxon>Longidoridae</taxon>
        <taxon>Xiphinema</taxon>
    </lineage>
</organism>
<evidence type="ECO:0000313" key="2">
    <source>
        <dbReference type="EMBL" id="AOT84253.1"/>
    </source>
</evidence>
<feature type="transmembrane region" description="Helical" evidence="1">
    <location>
        <begin position="6"/>
        <end position="22"/>
    </location>
</feature>
<keyword evidence="1" id="KW-1133">Transmembrane helix</keyword>
<feature type="transmembrane region" description="Helical" evidence="1">
    <location>
        <begin position="29"/>
        <end position="49"/>
    </location>
</feature>
<reference evidence="2" key="1">
    <citation type="journal article" date="2017" name="Sci. Rep.">
        <title>Mitochondrial genome diversity in dagger and needle nematodes (Nematoda: Longidoridae).</title>
        <authorList>
            <person name="Palomares-Rius J.E."/>
            <person name="Cantalapiedra-Navarrete C."/>
            <person name="Archidona-Yuste A."/>
            <person name="Blok V.C."/>
            <person name="Castillo P."/>
        </authorList>
    </citation>
    <scope>NUCLEOTIDE SEQUENCE</scope>
    <source>
        <strain evidence="2">ISLA</strain>
    </source>
</reference>
<geneLocation type="mitochondrion" evidence="2"/>
<feature type="transmembrane region" description="Helical" evidence="1">
    <location>
        <begin position="55"/>
        <end position="76"/>
    </location>
</feature>
<dbReference type="CTD" id="4539"/>
<dbReference type="RefSeq" id="YP_009346442.1">
    <property type="nucleotide sequence ID" value="NC_033869.1"/>
</dbReference>
<keyword evidence="2" id="KW-0496">Mitochondrion</keyword>
<keyword evidence="1" id="KW-0472">Membrane</keyword>
<evidence type="ECO:0000256" key="1">
    <source>
        <dbReference type="SAM" id="Phobius"/>
    </source>
</evidence>
<dbReference type="GeneID" id="31080134"/>
<name>A0A1P8C778_9BILA</name>
<dbReference type="EMBL" id="KU746820">
    <property type="protein sequence ID" value="AOT84253.1"/>
    <property type="molecule type" value="Genomic_DNA"/>
</dbReference>
<protein>
    <submittedName>
        <fullName evidence="2">NADH dehydrogenase subunit 4L</fullName>
    </submittedName>
</protein>
<keyword evidence="1" id="KW-0812">Transmembrane</keyword>